<keyword evidence="4 15" id="KW-0813">Transport</keyword>
<dbReference type="GO" id="GO:0005249">
    <property type="term" value="F:voltage-gated potassium channel activity"/>
    <property type="evidence" value="ECO:0007669"/>
    <property type="project" value="UniProtKB-UniRule"/>
</dbReference>
<evidence type="ECO:0000256" key="14">
    <source>
        <dbReference type="PROSITE-ProRule" id="PRU00023"/>
    </source>
</evidence>
<dbReference type="Gene3D" id="1.10.287.70">
    <property type="match status" value="1"/>
</dbReference>
<keyword evidence="20" id="KW-1185">Reference proteome</keyword>
<evidence type="ECO:0000259" key="18">
    <source>
        <dbReference type="PROSITE" id="PS51490"/>
    </source>
</evidence>
<dbReference type="Gene3D" id="1.25.40.20">
    <property type="entry name" value="Ankyrin repeat-containing domain"/>
    <property type="match status" value="2"/>
</dbReference>
<keyword evidence="12 15" id="KW-0472">Membrane</keyword>
<dbReference type="InterPro" id="IPR014710">
    <property type="entry name" value="RmlC-like_jellyroll"/>
</dbReference>
<dbReference type="SMART" id="SM00248">
    <property type="entry name" value="ANK"/>
    <property type="match status" value="5"/>
</dbReference>
<evidence type="ECO:0000313" key="19">
    <source>
        <dbReference type="EMBL" id="KAL2317285.1"/>
    </source>
</evidence>
<dbReference type="SMART" id="SM00100">
    <property type="entry name" value="cNMP"/>
    <property type="match status" value="1"/>
</dbReference>
<keyword evidence="7 15" id="KW-0631">Potassium channel</keyword>
<evidence type="ECO:0000256" key="9">
    <source>
        <dbReference type="ARBA" id="ARBA00022958"/>
    </source>
</evidence>
<dbReference type="SUPFAM" id="SSF81324">
    <property type="entry name" value="Voltage-gated potassium channels"/>
    <property type="match status" value="1"/>
</dbReference>
<evidence type="ECO:0000259" key="17">
    <source>
        <dbReference type="PROSITE" id="PS50042"/>
    </source>
</evidence>
<dbReference type="InterPro" id="IPR005821">
    <property type="entry name" value="Ion_trans_dom"/>
</dbReference>
<dbReference type="PROSITE" id="PS50042">
    <property type="entry name" value="CNMP_BINDING_3"/>
    <property type="match status" value="1"/>
</dbReference>
<dbReference type="InterPro" id="IPR021789">
    <property type="entry name" value="KHA_dom"/>
</dbReference>
<feature type="domain" description="KHA" evidence="18">
    <location>
        <begin position="711"/>
        <end position="784"/>
    </location>
</feature>
<evidence type="ECO:0000256" key="2">
    <source>
        <dbReference type="ARBA" id="ARBA00004413"/>
    </source>
</evidence>
<dbReference type="InterPro" id="IPR036770">
    <property type="entry name" value="Ankyrin_rpt-contain_sf"/>
</dbReference>
<feature type="transmembrane region" description="Helical" evidence="15">
    <location>
        <begin position="260"/>
        <end position="280"/>
    </location>
</feature>
<dbReference type="PROSITE" id="PS50297">
    <property type="entry name" value="ANK_REP_REGION"/>
    <property type="match status" value="3"/>
</dbReference>
<dbReference type="CDD" id="cd00038">
    <property type="entry name" value="CAP_ED"/>
    <property type="match status" value="1"/>
</dbReference>
<dbReference type="InterPro" id="IPR045319">
    <property type="entry name" value="KAT/AKT"/>
</dbReference>
<dbReference type="InterPro" id="IPR018490">
    <property type="entry name" value="cNMP-bd_dom_sf"/>
</dbReference>
<evidence type="ECO:0000256" key="12">
    <source>
        <dbReference type="ARBA" id="ARBA00023136"/>
    </source>
</evidence>
<accession>A0ABD1L2J1</accession>
<dbReference type="GO" id="GO:0005886">
    <property type="term" value="C:plasma membrane"/>
    <property type="evidence" value="ECO:0007669"/>
    <property type="project" value="UniProtKB-SubCell"/>
</dbReference>
<dbReference type="PANTHER" id="PTHR45743">
    <property type="entry name" value="POTASSIUM CHANNEL AKT1"/>
    <property type="match status" value="1"/>
</dbReference>
<feature type="region of interest" description="Disordered" evidence="16">
    <location>
        <begin position="1"/>
        <end position="32"/>
    </location>
</feature>
<evidence type="ECO:0000256" key="7">
    <source>
        <dbReference type="ARBA" id="ARBA00022826"/>
    </source>
</evidence>
<dbReference type="Gene3D" id="2.60.120.10">
    <property type="entry name" value="Jelly Rolls"/>
    <property type="match status" value="1"/>
</dbReference>
<dbReference type="FunFam" id="1.25.40.20:FF:000563">
    <property type="entry name" value="Gated outwardly-rectifying K+ channel"/>
    <property type="match status" value="1"/>
</dbReference>
<evidence type="ECO:0000256" key="16">
    <source>
        <dbReference type="SAM" id="MobiDB-lite"/>
    </source>
</evidence>
<proteinExistence type="inferred from homology"/>
<evidence type="ECO:0000256" key="4">
    <source>
        <dbReference type="ARBA" id="ARBA00022448"/>
    </source>
</evidence>
<dbReference type="PANTHER" id="PTHR45743:SF3">
    <property type="entry name" value="POTASSIUM CHANNEL SKOR"/>
    <property type="match status" value="1"/>
</dbReference>
<evidence type="ECO:0000313" key="20">
    <source>
        <dbReference type="Proteomes" id="UP001603857"/>
    </source>
</evidence>
<evidence type="ECO:0000256" key="5">
    <source>
        <dbReference type="ARBA" id="ARBA00022538"/>
    </source>
</evidence>
<feature type="transmembrane region" description="Helical" evidence="15">
    <location>
        <begin position="99"/>
        <end position="118"/>
    </location>
</feature>
<dbReference type="PROSITE" id="PS51490">
    <property type="entry name" value="KHA"/>
    <property type="match status" value="1"/>
</dbReference>
<feature type="transmembrane region" description="Helical" evidence="15">
    <location>
        <begin position="286"/>
        <end position="311"/>
    </location>
</feature>
<dbReference type="EMBL" id="JBGMDY010000011">
    <property type="protein sequence ID" value="KAL2317285.1"/>
    <property type="molecule type" value="Genomic_DNA"/>
</dbReference>
<protein>
    <recommendedName>
        <fullName evidence="15">Potassium channel</fullName>
    </recommendedName>
</protein>
<dbReference type="Proteomes" id="UP001603857">
    <property type="component" value="Unassembled WGS sequence"/>
</dbReference>
<keyword evidence="8 15" id="KW-0851">Voltage-gated channel</keyword>
<dbReference type="Gene3D" id="1.10.287.630">
    <property type="entry name" value="Helix hairpin bin"/>
    <property type="match status" value="1"/>
</dbReference>
<comment type="similarity">
    <text evidence="3 15">Belongs to the potassium channel family. Plant (TC 1.A.1.4) subfamily.</text>
</comment>
<comment type="caution">
    <text evidence="19">The sequence shown here is derived from an EMBL/GenBank/DDBJ whole genome shotgun (WGS) entry which is preliminary data.</text>
</comment>
<name>A0ABD1L2J1_9FABA</name>
<keyword evidence="10 15" id="KW-1133">Transmembrane helix</keyword>
<feature type="transmembrane region" description="Helical" evidence="15">
    <location>
        <begin position="124"/>
        <end position="142"/>
    </location>
</feature>
<feature type="repeat" description="ANK" evidence="14">
    <location>
        <begin position="632"/>
        <end position="664"/>
    </location>
</feature>
<comment type="subunit">
    <text evidence="15">The potassium channel is composed of a homo- or heterotetrameric complex of pore-forming subunits.</text>
</comment>
<evidence type="ECO:0000256" key="3">
    <source>
        <dbReference type="ARBA" id="ARBA00007929"/>
    </source>
</evidence>
<dbReference type="PROSITE" id="PS50088">
    <property type="entry name" value="ANK_REPEAT"/>
    <property type="match status" value="4"/>
</dbReference>
<comment type="subcellular location">
    <subcellularLocation>
        <location evidence="2">Cell membrane</location>
        <topology evidence="2">Peripheral membrane protein</topology>
        <orientation evidence="2">Cytoplasmic side</orientation>
    </subcellularLocation>
    <subcellularLocation>
        <location evidence="1 15">Membrane</location>
        <topology evidence="1 15">Multi-pass membrane protein</topology>
    </subcellularLocation>
</comment>
<evidence type="ECO:0000256" key="6">
    <source>
        <dbReference type="ARBA" id="ARBA00022692"/>
    </source>
</evidence>
<keyword evidence="13 15" id="KW-0407">Ion channel</keyword>
<evidence type="ECO:0000256" key="15">
    <source>
        <dbReference type="RuleBase" id="RU369015"/>
    </source>
</evidence>
<feature type="domain" description="Cyclic nucleotide-binding" evidence="17">
    <location>
        <begin position="375"/>
        <end position="479"/>
    </location>
</feature>
<feature type="compositionally biased region" description="Low complexity" evidence="16">
    <location>
        <begin position="10"/>
        <end position="25"/>
    </location>
</feature>
<sequence length="784" mass="89286">MTEEGKQTTSSSRSLSSASSSSSSSSDEREYEVQDLRDRLKSSRGSRFNLIETELALNSRWTKFSRHALLHGIRLFSIDFVKDFTIHPDNRWYRAWTKFILLWAVYSSFFTPMEFGFFRGLPENLFILDIIGQIAFLVDIVLQFFVAYRDSQTYRMVYRRTPIALRDALIAMLTRLVLAGFKTLPVQKNGTICGRKEEVRIVKLIAVELYCTHTAACIFYYLATTLPESQEGYTWIGSLKLGDYSYSHFREIDIWKRYTTSLYFAIVTMATVGYGDIHAVNMREMIFIMIYVSFDMILGAYLIGNMTALIVKGSKTEKFRDKMTDLMKYMNRNRLGRDIREQIKGHVRLQYESSYTEAAVIQDIPISIRAKVIRIHEEFFLPGEVIMEQGNVVDQLYFVCHGVLEEVGTAEDGTEETVSLLQPNSSFGEISILCNIPQPYTVRVCELSRLLRLDKQSFTNILDIYFYDGRKVLNNLLEGKESFRGKQLESDITFHIGKQEAELALKVNSAAFNGDLYQLKGLIRAGADPNKIDYDGRSPLHLAASRGYEDITLFLIQEGVDVNIKDNFGNTPLLEAVKNGHDRIASLLVREGASMKIDNAGSFLCTAVARGDSDYLKRLLSNGMDPNLKDYDFRSPLHIAAAEGLYLMAQFLLEAGASVFSKDRWGNTPLDEARMCGNKNLIKLLEDAKSAQLSEFPYPSQEFTDKMHPKKCTVFPFHPWDPKDSRRYGIVLWVPHSIEELIRAAAEQTEIFGDSCILSEDAGKITDVDMIKDGQKLYLVNQTH</sequence>
<gene>
    <name evidence="19" type="ORF">Fmac_031161</name>
</gene>
<keyword evidence="11 15" id="KW-0406">Ion transport</keyword>
<feature type="repeat" description="ANK" evidence="14">
    <location>
        <begin position="568"/>
        <end position="600"/>
    </location>
</feature>
<comment type="caution">
    <text evidence="15">Lacks conserved residue(s) required for the propagation of feature annotation.</text>
</comment>
<keyword evidence="9 15" id="KW-0630">Potassium</keyword>
<dbReference type="Pfam" id="PF00520">
    <property type="entry name" value="Ion_trans"/>
    <property type="match status" value="1"/>
</dbReference>
<evidence type="ECO:0000256" key="8">
    <source>
        <dbReference type="ARBA" id="ARBA00022882"/>
    </source>
</evidence>
<keyword evidence="6 15" id="KW-0812">Transmembrane</keyword>
<dbReference type="SUPFAM" id="SSF51206">
    <property type="entry name" value="cAMP-binding domain-like"/>
    <property type="match status" value="1"/>
</dbReference>
<evidence type="ECO:0000256" key="1">
    <source>
        <dbReference type="ARBA" id="ARBA00004141"/>
    </source>
</evidence>
<dbReference type="Pfam" id="PF12796">
    <property type="entry name" value="Ank_2"/>
    <property type="match status" value="2"/>
</dbReference>
<dbReference type="Pfam" id="PF00027">
    <property type="entry name" value="cNMP_binding"/>
    <property type="match status" value="1"/>
</dbReference>
<dbReference type="FunFam" id="2.60.120.10:FF:000074">
    <property type="entry name" value="Potassium channel KAT2"/>
    <property type="match status" value="1"/>
</dbReference>
<dbReference type="Pfam" id="PF11834">
    <property type="entry name" value="KHA"/>
    <property type="match status" value="1"/>
</dbReference>
<reference evidence="19 20" key="1">
    <citation type="submission" date="2024-08" db="EMBL/GenBank/DDBJ databases">
        <title>Insights into the chromosomal genome structure of Flemingia macrophylla.</title>
        <authorList>
            <person name="Ding Y."/>
            <person name="Zhao Y."/>
            <person name="Bi W."/>
            <person name="Wu M."/>
            <person name="Zhao G."/>
            <person name="Gong Y."/>
            <person name="Li W."/>
            <person name="Zhang P."/>
        </authorList>
    </citation>
    <scope>NUCLEOTIDE SEQUENCE [LARGE SCALE GENOMIC DNA]</scope>
    <source>
        <strain evidence="19">DYQJB</strain>
        <tissue evidence="19">Leaf</tissue>
    </source>
</reference>
<comment type="domain">
    <text evidence="15">The segment S4 is probably the voltage-sensor and is characterized by a series of positively charged amino acids. The pore-forming region H5 is enclosed by the transmembrane segments S5 and S6 in the Shaker-type (1P/6TM) and contains the GYGD signature motif which seems to be involved in potassium selectivity.</text>
</comment>
<keyword evidence="14" id="KW-0040">ANK repeat</keyword>
<dbReference type="InterPro" id="IPR000595">
    <property type="entry name" value="cNMP-bd_dom"/>
</dbReference>
<evidence type="ECO:0000256" key="11">
    <source>
        <dbReference type="ARBA" id="ARBA00023065"/>
    </source>
</evidence>
<dbReference type="InterPro" id="IPR002110">
    <property type="entry name" value="Ankyrin_rpt"/>
</dbReference>
<dbReference type="AlphaFoldDB" id="A0ABD1L2J1"/>
<feature type="repeat" description="ANK" evidence="14">
    <location>
        <begin position="535"/>
        <end position="567"/>
    </location>
</feature>
<comment type="function">
    <text evidence="15">Potassium channel.</text>
</comment>
<comment type="domain">
    <text evidence="15">The KHA domain (rich in hydrophobic and acidic residues) present in the C-terminal part is likely to be important for tetramerization.</text>
</comment>
<dbReference type="SUPFAM" id="SSF48403">
    <property type="entry name" value="Ankyrin repeat"/>
    <property type="match status" value="1"/>
</dbReference>
<keyword evidence="5 15" id="KW-0633">Potassium transport</keyword>
<dbReference type="PRINTS" id="PR01415">
    <property type="entry name" value="ANKYRIN"/>
</dbReference>
<dbReference type="GO" id="GO:0034702">
    <property type="term" value="C:monoatomic ion channel complex"/>
    <property type="evidence" value="ECO:0007669"/>
    <property type="project" value="UniProtKB-KW"/>
</dbReference>
<organism evidence="19 20">
    <name type="scientific">Flemingia macrophylla</name>
    <dbReference type="NCBI Taxonomy" id="520843"/>
    <lineage>
        <taxon>Eukaryota</taxon>
        <taxon>Viridiplantae</taxon>
        <taxon>Streptophyta</taxon>
        <taxon>Embryophyta</taxon>
        <taxon>Tracheophyta</taxon>
        <taxon>Spermatophyta</taxon>
        <taxon>Magnoliopsida</taxon>
        <taxon>eudicotyledons</taxon>
        <taxon>Gunneridae</taxon>
        <taxon>Pentapetalae</taxon>
        <taxon>rosids</taxon>
        <taxon>fabids</taxon>
        <taxon>Fabales</taxon>
        <taxon>Fabaceae</taxon>
        <taxon>Papilionoideae</taxon>
        <taxon>50 kb inversion clade</taxon>
        <taxon>NPAAA clade</taxon>
        <taxon>indigoferoid/millettioid clade</taxon>
        <taxon>Phaseoleae</taxon>
        <taxon>Flemingia</taxon>
    </lineage>
</organism>
<evidence type="ECO:0000256" key="13">
    <source>
        <dbReference type="ARBA" id="ARBA00023303"/>
    </source>
</evidence>
<feature type="repeat" description="ANK" evidence="14">
    <location>
        <begin position="599"/>
        <end position="631"/>
    </location>
</feature>
<evidence type="ECO:0000256" key="10">
    <source>
        <dbReference type="ARBA" id="ARBA00022989"/>
    </source>
</evidence>
<feature type="transmembrane region" description="Helical" evidence="15">
    <location>
        <begin position="201"/>
        <end position="223"/>
    </location>
</feature>